<evidence type="ECO:0000313" key="3">
    <source>
        <dbReference type="Proteomes" id="UP000297245"/>
    </source>
</evidence>
<organism evidence="2 3">
    <name type="scientific">Dendrothele bispora (strain CBS 962.96)</name>
    <dbReference type="NCBI Taxonomy" id="1314807"/>
    <lineage>
        <taxon>Eukaryota</taxon>
        <taxon>Fungi</taxon>
        <taxon>Dikarya</taxon>
        <taxon>Basidiomycota</taxon>
        <taxon>Agaricomycotina</taxon>
        <taxon>Agaricomycetes</taxon>
        <taxon>Agaricomycetidae</taxon>
        <taxon>Agaricales</taxon>
        <taxon>Agaricales incertae sedis</taxon>
        <taxon>Dendrothele</taxon>
    </lineage>
</organism>
<protein>
    <recommendedName>
        <fullName evidence="1">DUF7770 domain-containing protein</fullName>
    </recommendedName>
</protein>
<dbReference type="InterPro" id="IPR056672">
    <property type="entry name" value="DUF7770"/>
</dbReference>
<sequence length="186" mass="20634">MSYIPYTVPDSNVISKLSSYRNNEAALLAQRVEWITIVNTATQSGLYHARLFLAFSETSAISVDPSPNYGSMISSGEMPAVVILDVGNTDTTVDPLRTPDFKQGTEHAVTAANILSTILTDDMQRYFFTSEGAGCRHWCAMAIKKLEDANLLPRGSYRSFESWETTQNRTFGSASFPVPRIQGRFF</sequence>
<accession>A0A4S8L9K3</accession>
<feature type="domain" description="DUF7770" evidence="1">
    <location>
        <begin position="42"/>
        <end position="186"/>
    </location>
</feature>
<dbReference type="Proteomes" id="UP000297245">
    <property type="component" value="Unassembled WGS sequence"/>
</dbReference>
<dbReference type="AlphaFoldDB" id="A0A4S8L9K3"/>
<proteinExistence type="predicted"/>
<reference evidence="2 3" key="1">
    <citation type="journal article" date="2019" name="Nat. Ecol. Evol.">
        <title>Megaphylogeny resolves global patterns of mushroom evolution.</title>
        <authorList>
            <person name="Varga T."/>
            <person name="Krizsan K."/>
            <person name="Foldi C."/>
            <person name="Dima B."/>
            <person name="Sanchez-Garcia M."/>
            <person name="Sanchez-Ramirez S."/>
            <person name="Szollosi G.J."/>
            <person name="Szarkandi J.G."/>
            <person name="Papp V."/>
            <person name="Albert L."/>
            <person name="Andreopoulos W."/>
            <person name="Angelini C."/>
            <person name="Antonin V."/>
            <person name="Barry K.W."/>
            <person name="Bougher N.L."/>
            <person name="Buchanan P."/>
            <person name="Buyck B."/>
            <person name="Bense V."/>
            <person name="Catcheside P."/>
            <person name="Chovatia M."/>
            <person name="Cooper J."/>
            <person name="Damon W."/>
            <person name="Desjardin D."/>
            <person name="Finy P."/>
            <person name="Geml J."/>
            <person name="Haridas S."/>
            <person name="Hughes K."/>
            <person name="Justo A."/>
            <person name="Karasinski D."/>
            <person name="Kautmanova I."/>
            <person name="Kiss B."/>
            <person name="Kocsube S."/>
            <person name="Kotiranta H."/>
            <person name="LaButti K.M."/>
            <person name="Lechner B.E."/>
            <person name="Liimatainen K."/>
            <person name="Lipzen A."/>
            <person name="Lukacs Z."/>
            <person name="Mihaltcheva S."/>
            <person name="Morgado L.N."/>
            <person name="Niskanen T."/>
            <person name="Noordeloos M.E."/>
            <person name="Ohm R.A."/>
            <person name="Ortiz-Santana B."/>
            <person name="Ovrebo C."/>
            <person name="Racz N."/>
            <person name="Riley R."/>
            <person name="Savchenko A."/>
            <person name="Shiryaev A."/>
            <person name="Soop K."/>
            <person name="Spirin V."/>
            <person name="Szebenyi C."/>
            <person name="Tomsovsky M."/>
            <person name="Tulloss R.E."/>
            <person name="Uehling J."/>
            <person name="Grigoriev I.V."/>
            <person name="Vagvolgyi C."/>
            <person name="Papp T."/>
            <person name="Martin F.M."/>
            <person name="Miettinen O."/>
            <person name="Hibbett D.S."/>
            <person name="Nagy L.G."/>
        </authorList>
    </citation>
    <scope>NUCLEOTIDE SEQUENCE [LARGE SCALE GENOMIC DNA]</scope>
    <source>
        <strain evidence="2 3">CBS 962.96</strain>
    </source>
</reference>
<name>A0A4S8L9K3_DENBC</name>
<evidence type="ECO:0000313" key="2">
    <source>
        <dbReference type="EMBL" id="THU85462.1"/>
    </source>
</evidence>
<keyword evidence="3" id="KW-1185">Reference proteome</keyword>
<dbReference type="OrthoDB" id="3527137at2759"/>
<gene>
    <name evidence="2" type="ORF">K435DRAFT_843259</name>
</gene>
<dbReference type="Pfam" id="PF24968">
    <property type="entry name" value="DUF7770"/>
    <property type="match status" value="1"/>
</dbReference>
<evidence type="ECO:0000259" key="1">
    <source>
        <dbReference type="Pfam" id="PF24968"/>
    </source>
</evidence>
<dbReference type="EMBL" id="ML179545">
    <property type="protein sequence ID" value="THU85462.1"/>
    <property type="molecule type" value="Genomic_DNA"/>
</dbReference>